<protein>
    <submittedName>
        <fullName evidence="2">DUF3365 domain-containing protein</fullName>
    </submittedName>
</protein>
<feature type="domain" description="Tll0287-like" evidence="1">
    <location>
        <begin position="50"/>
        <end position="193"/>
    </location>
</feature>
<dbReference type="AlphaFoldDB" id="A0A6M1SZE8"/>
<name>A0A6M1SZE8_9BACT</name>
<evidence type="ECO:0000259" key="1">
    <source>
        <dbReference type="Pfam" id="PF11845"/>
    </source>
</evidence>
<evidence type="ECO:0000313" key="2">
    <source>
        <dbReference type="EMBL" id="NGP76554.1"/>
    </source>
</evidence>
<dbReference type="Proteomes" id="UP000473278">
    <property type="component" value="Unassembled WGS sequence"/>
</dbReference>
<evidence type="ECO:0000313" key="3">
    <source>
        <dbReference type="Proteomes" id="UP000473278"/>
    </source>
</evidence>
<gene>
    <name evidence="2" type="ORF">G3570_07915</name>
</gene>
<dbReference type="PROSITE" id="PS51257">
    <property type="entry name" value="PROKAR_LIPOPROTEIN"/>
    <property type="match status" value="1"/>
</dbReference>
<comment type="caution">
    <text evidence="2">The sequence shown here is derived from an EMBL/GenBank/DDBJ whole genome shotgun (WGS) entry which is preliminary data.</text>
</comment>
<dbReference type="InterPro" id="IPR021796">
    <property type="entry name" value="Tll0287-like_dom"/>
</dbReference>
<proteinExistence type="predicted"/>
<dbReference type="EMBL" id="JAALLT010000002">
    <property type="protein sequence ID" value="NGP76554.1"/>
    <property type="molecule type" value="Genomic_DNA"/>
</dbReference>
<dbReference type="Pfam" id="PF11845">
    <property type="entry name" value="Tll0287-like"/>
    <property type="match status" value="1"/>
</dbReference>
<accession>A0A6M1SZE8</accession>
<dbReference type="RefSeq" id="WP_165140997.1">
    <property type="nucleotide sequence ID" value="NZ_JAALLT010000002.1"/>
</dbReference>
<keyword evidence="3" id="KW-1185">Reference proteome</keyword>
<reference evidence="2 3" key="1">
    <citation type="submission" date="2020-02" db="EMBL/GenBank/DDBJ databases">
        <title>Balneolaceae bacterium YR4-1, complete genome.</title>
        <authorList>
            <person name="Li Y."/>
            <person name="Wu S."/>
        </authorList>
    </citation>
    <scope>NUCLEOTIDE SEQUENCE [LARGE SCALE GENOMIC DNA]</scope>
    <source>
        <strain evidence="2 3">YR4-1</strain>
    </source>
</reference>
<sequence length="205" mass="22810">MRNCFILFFLLLFGCGHPNGETGTETLARKDLPAVKQKGSEITGQAFNTLSSNLKQAMSEGGVAYALEFCNVKAIPLTDSLSQYTGIEIRRSSHRPRNPRNRADSLEMKSIREFMARIEQNEEPEPITYRSKNTYIYHAPIKINNGLCLNCHGQPGTDISEQNLALINKLYTEDQATGFSIGDLRGIWSIEIPKTVIDSLQAAAN</sequence>
<organism evidence="2 3">
    <name type="scientific">Halalkalibaculum roseum</name>
    <dbReference type="NCBI Taxonomy" id="2709311"/>
    <lineage>
        <taxon>Bacteria</taxon>
        <taxon>Pseudomonadati</taxon>
        <taxon>Balneolota</taxon>
        <taxon>Balneolia</taxon>
        <taxon>Balneolales</taxon>
        <taxon>Balneolaceae</taxon>
        <taxon>Halalkalibaculum</taxon>
    </lineage>
</organism>